<gene>
    <name evidence="3" type="ordered locus">Sdel_1522</name>
</gene>
<feature type="transmembrane region" description="Helical" evidence="1">
    <location>
        <begin position="208"/>
        <end position="229"/>
    </location>
</feature>
<evidence type="ECO:0000313" key="3">
    <source>
        <dbReference type="EMBL" id="ACZ12538.1"/>
    </source>
</evidence>
<dbReference type="STRING" id="525898.Sdel_1522"/>
<dbReference type="Proteomes" id="UP000002222">
    <property type="component" value="Chromosome"/>
</dbReference>
<keyword evidence="1" id="KW-1133">Transmembrane helix</keyword>
<name>D1B368_SULD5</name>
<organism evidence="3 4">
    <name type="scientific">Sulfurospirillum deleyianum (strain ATCC 51133 / DSM 6946 / 5175)</name>
    <dbReference type="NCBI Taxonomy" id="525898"/>
    <lineage>
        <taxon>Bacteria</taxon>
        <taxon>Pseudomonadati</taxon>
        <taxon>Campylobacterota</taxon>
        <taxon>Epsilonproteobacteria</taxon>
        <taxon>Campylobacterales</taxon>
        <taxon>Sulfurospirillaceae</taxon>
        <taxon>Sulfurospirillum</taxon>
    </lineage>
</organism>
<dbReference type="Gene3D" id="1.10.287.70">
    <property type="match status" value="1"/>
</dbReference>
<accession>D1B368</accession>
<dbReference type="AlphaFoldDB" id="D1B368"/>
<reference evidence="3 4" key="2">
    <citation type="journal article" date="2010" name="Stand. Genomic Sci.">
        <title>Complete genome sequence of Sulfurospirillum deleyianum type strain (5175).</title>
        <authorList>
            <person name="Sikorski J."/>
            <person name="Lapidus A."/>
            <person name="Copeland A."/>
            <person name="Glavina Del Rio T."/>
            <person name="Nolan M."/>
            <person name="Lucas S."/>
            <person name="Chen F."/>
            <person name="Tice H."/>
            <person name="Cheng J.F."/>
            <person name="Saunders E."/>
            <person name="Bruce D."/>
            <person name="Goodwin L."/>
            <person name="Pitluck S."/>
            <person name="Ovchinnikova G."/>
            <person name="Pati A."/>
            <person name="Ivanova N."/>
            <person name="Mavromatis K."/>
            <person name="Chen A."/>
            <person name="Palaniappan K."/>
            <person name="Chain P."/>
            <person name="Land M."/>
            <person name="Hauser L."/>
            <person name="Chang Y.J."/>
            <person name="Jeffries C.D."/>
            <person name="Brettin T."/>
            <person name="Detter J.C."/>
            <person name="Han C."/>
            <person name="Rohde M."/>
            <person name="Lang E."/>
            <person name="Spring S."/>
            <person name="Goker M."/>
            <person name="Bristow J."/>
            <person name="Eisen J.A."/>
            <person name="Markowitz V."/>
            <person name="Hugenholtz P."/>
            <person name="Kyrpides N.C."/>
            <person name="Klenk H.P."/>
        </authorList>
    </citation>
    <scope>NUCLEOTIDE SEQUENCE [LARGE SCALE GENOMIC DNA]</scope>
    <source>
        <strain evidence="4">ATCC 51133 / DSM 6946 / 5175</strain>
    </source>
</reference>
<reference evidence="4" key="1">
    <citation type="submission" date="2009-11" db="EMBL/GenBank/DDBJ databases">
        <title>The complete genome of Sulfurospirillum deleyianum DSM 6946.</title>
        <authorList>
            <consortium name="US DOE Joint Genome Institute (JGI-PGF)"/>
            <person name="Lucas S."/>
            <person name="Copeland A."/>
            <person name="Lapidus A."/>
            <person name="Glavina del Rio T."/>
            <person name="Dalin E."/>
            <person name="Tice H."/>
            <person name="Bruce D."/>
            <person name="Goodwin L."/>
            <person name="Pitluck S."/>
            <person name="Kyrpides N."/>
            <person name="Mavromatis K."/>
            <person name="Ivanova N."/>
            <person name="Ovchinnikova G."/>
            <person name="Munk A.C."/>
            <person name="Lu M."/>
            <person name="Brettin T."/>
            <person name="Detter J.C."/>
            <person name="Han C."/>
            <person name="Tapia R."/>
            <person name="Larimer F."/>
            <person name="Land M."/>
            <person name="Hauser L."/>
            <person name="Markowitz V."/>
            <person name="Cheng J.F."/>
            <person name="Hugenholtz P."/>
            <person name="Woyke T."/>
            <person name="Wu D."/>
            <person name="Aumann P."/>
            <person name="Schneider S."/>
            <person name="Lang E."/>
            <person name="Spring S."/>
            <person name="Klenk H.P."/>
            <person name="Eisen J.A."/>
        </authorList>
    </citation>
    <scope>NUCLEOTIDE SEQUENCE [LARGE SCALE GENOMIC DNA]</scope>
    <source>
        <strain evidence="4">ATCC 51133 / DSM 6946 / 5175</strain>
    </source>
</reference>
<keyword evidence="1" id="KW-0472">Membrane</keyword>
<dbReference type="Pfam" id="PF07885">
    <property type="entry name" value="Ion_trans_2"/>
    <property type="match status" value="1"/>
</dbReference>
<evidence type="ECO:0000313" key="4">
    <source>
        <dbReference type="Proteomes" id="UP000002222"/>
    </source>
</evidence>
<dbReference type="OrthoDB" id="9799090at2"/>
<proteinExistence type="predicted"/>
<dbReference type="InterPro" id="IPR013099">
    <property type="entry name" value="K_chnl_dom"/>
</dbReference>
<keyword evidence="4" id="KW-1185">Reference proteome</keyword>
<dbReference type="SUPFAM" id="SSF81324">
    <property type="entry name" value="Voltage-gated potassium channels"/>
    <property type="match status" value="1"/>
</dbReference>
<feature type="transmembrane region" description="Helical" evidence="1">
    <location>
        <begin position="270"/>
        <end position="295"/>
    </location>
</feature>
<evidence type="ECO:0000256" key="1">
    <source>
        <dbReference type="SAM" id="Phobius"/>
    </source>
</evidence>
<dbReference type="HOGENOM" id="CLU_921101_0_0_7"/>
<sequence length="302" mass="35592">MRKLSYNLKKWHYLHKEILSYMLNQKFIYGNLITIDSLIEDYLNLDFIPLHKLAANHFEELKNLSLDNASIQVSMFICPDLSNIVFHTLHIHNSLILGLDLQNATYAKNIILNNSRLFQGSLISPTDKQNNINLIFKKPNIFALLKSLVYGKKAFLFQKLELLPGTTLESKELYDYYNWYNYYVINNRKRSKLTSFFDLVMTKYYTSFFYVFLWSVIFIVGYATAMYFLNHIGNFFTFKEGIKDDFPTYLFMSLTNFTTLGFGEIVPSHWFSYIVVTMEVFTGYYMLAMLVAIVAKREMKYS</sequence>
<dbReference type="KEGG" id="sdl:Sdel_1522"/>
<dbReference type="RefSeq" id="WP_012857288.1">
    <property type="nucleotide sequence ID" value="NC_013512.1"/>
</dbReference>
<protein>
    <submittedName>
        <fullName evidence="3">Ion transport 2 domain protein</fullName>
    </submittedName>
</protein>
<keyword evidence="1" id="KW-0812">Transmembrane</keyword>
<evidence type="ECO:0000259" key="2">
    <source>
        <dbReference type="Pfam" id="PF07885"/>
    </source>
</evidence>
<dbReference type="EMBL" id="CP001816">
    <property type="protein sequence ID" value="ACZ12538.1"/>
    <property type="molecule type" value="Genomic_DNA"/>
</dbReference>
<feature type="domain" description="Potassium channel" evidence="2">
    <location>
        <begin position="216"/>
        <end position="297"/>
    </location>
</feature>